<evidence type="ECO:0000256" key="1">
    <source>
        <dbReference type="SAM" id="Coils"/>
    </source>
</evidence>
<dbReference type="AlphaFoldDB" id="A0A381S8D4"/>
<dbReference type="EMBL" id="UINC01002791">
    <property type="protein sequence ID" value="SVA00340.1"/>
    <property type="molecule type" value="Genomic_DNA"/>
</dbReference>
<organism evidence="2">
    <name type="scientific">marine metagenome</name>
    <dbReference type="NCBI Taxonomy" id="408172"/>
    <lineage>
        <taxon>unclassified sequences</taxon>
        <taxon>metagenomes</taxon>
        <taxon>ecological metagenomes</taxon>
    </lineage>
</organism>
<evidence type="ECO:0008006" key="3">
    <source>
        <dbReference type="Google" id="ProtNLM"/>
    </source>
</evidence>
<protein>
    <recommendedName>
        <fullName evidence="3">PhoU domain-containing protein</fullName>
    </recommendedName>
</protein>
<accession>A0A381S8D4</accession>
<feature type="coiled-coil region" evidence="1">
    <location>
        <begin position="83"/>
        <end position="152"/>
    </location>
</feature>
<reference evidence="2" key="1">
    <citation type="submission" date="2018-05" db="EMBL/GenBank/DDBJ databases">
        <authorList>
            <person name="Lanie J.A."/>
            <person name="Ng W.-L."/>
            <person name="Kazmierczak K.M."/>
            <person name="Andrzejewski T.M."/>
            <person name="Davidsen T.M."/>
            <person name="Wayne K.J."/>
            <person name="Tettelin H."/>
            <person name="Glass J.I."/>
            <person name="Rusch D."/>
            <person name="Podicherti R."/>
            <person name="Tsui H.-C.T."/>
            <person name="Winkler M.E."/>
        </authorList>
    </citation>
    <scope>NUCLEOTIDE SEQUENCE</scope>
</reference>
<gene>
    <name evidence="2" type="ORF">METZ01_LOCUS53194</name>
</gene>
<keyword evidence="1" id="KW-0175">Coiled coil</keyword>
<evidence type="ECO:0000313" key="2">
    <source>
        <dbReference type="EMBL" id="SVA00340.1"/>
    </source>
</evidence>
<proteinExistence type="predicted"/>
<sequence>MTLINTLNHNLRHYFRVFVESLSYKLPKDIQIFRKDCDTLIERYNTLLEEISEYMKDHSKMHEDDPENSSLILSYQDTDSFFLISIKDKLANLTDDCEVLLEKGAQQPSETQPHNNAIEQYLNQLHKLRRYSEQIETALHEYEENIMKIEEEISNNTLCN</sequence>
<name>A0A381S8D4_9ZZZZ</name>